<dbReference type="GO" id="GO:0004791">
    <property type="term" value="F:thioredoxin-disulfide reductase (NADPH) activity"/>
    <property type="evidence" value="ECO:0007669"/>
    <property type="project" value="UniProtKB-UniRule"/>
</dbReference>
<keyword evidence="12" id="KW-1185">Reference proteome</keyword>
<evidence type="ECO:0000256" key="4">
    <source>
        <dbReference type="ARBA" id="ARBA00022827"/>
    </source>
</evidence>
<evidence type="ECO:0000256" key="2">
    <source>
        <dbReference type="ARBA" id="ARBA00018719"/>
    </source>
</evidence>
<dbReference type="InterPro" id="IPR005982">
    <property type="entry name" value="Thioredox_Rdtase"/>
</dbReference>
<reference evidence="11 12" key="1">
    <citation type="submission" date="2017-11" db="EMBL/GenBank/DDBJ databases">
        <title>Comparative genomic analysis of Holospora spp., intranuclear symbionts of paramecia.</title>
        <authorList>
            <person name="Garushyants S.K."/>
            <person name="Beliavskaya A."/>
            <person name="Malko D.B."/>
            <person name="Logacheva M.D."/>
            <person name="Rautian M.S."/>
            <person name="Gelfand M.S."/>
        </authorList>
    </citation>
    <scope>NUCLEOTIDE SEQUENCE [LARGE SCALE GENOMIC DNA]</scope>
    <source>
        <strain evidence="12">02AZ16</strain>
    </source>
</reference>
<comment type="subunit">
    <text evidence="8">Homodimer.</text>
</comment>
<evidence type="ECO:0000256" key="3">
    <source>
        <dbReference type="ARBA" id="ARBA00022630"/>
    </source>
</evidence>
<dbReference type="OrthoDB" id="9806179at2"/>
<dbReference type="GO" id="GO:0019430">
    <property type="term" value="P:removal of superoxide radicals"/>
    <property type="evidence" value="ECO:0007669"/>
    <property type="project" value="UniProtKB-UniRule"/>
</dbReference>
<comment type="caution">
    <text evidence="11">The sequence shown here is derived from an EMBL/GenBank/DDBJ whole genome shotgun (WGS) entry which is preliminary data.</text>
</comment>
<keyword evidence="7 8" id="KW-0676">Redox-active center</keyword>
<gene>
    <name evidence="11" type="ORF">HCUR_00412</name>
</gene>
<dbReference type="AlphaFoldDB" id="A0A2S5RA63"/>
<proteinExistence type="inferred from homology"/>
<dbReference type="InterPro" id="IPR050097">
    <property type="entry name" value="Ferredoxin-NADP_redctase_2"/>
</dbReference>
<dbReference type="PRINTS" id="PR00368">
    <property type="entry name" value="FADPNR"/>
</dbReference>
<evidence type="ECO:0000256" key="5">
    <source>
        <dbReference type="ARBA" id="ARBA00023002"/>
    </source>
</evidence>
<evidence type="ECO:0000256" key="7">
    <source>
        <dbReference type="ARBA" id="ARBA00023284"/>
    </source>
</evidence>
<dbReference type="GO" id="GO:0005737">
    <property type="term" value="C:cytoplasm"/>
    <property type="evidence" value="ECO:0007669"/>
    <property type="project" value="InterPro"/>
</dbReference>
<dbReference type="Pfam" id="PF07992">
    <property type="entry name" value="Pyr_redox_2"/>
    <property type="match status" value="1"/>
</dbReference>
<keyword evidence="4 8" id="KW-0274">FAD</keyword>
<dbReference type="InterPro" id="IPR036188">
    <property type="entry name" value="FAD/NAD-bd_sf"/>
</dbReference>
<comment type="catalytic activity">
    <reaction evidence="8">
        <text>[thioredoxin]-dithiol + NADP(+) = [thioredoxin]-disulfide + NADPH + H(+)</text>
        <dbReference type="Rhea" id="RHEA:20345"/>
        <dbReference type="Rhea" id="RHEA-COMP:10698"/>
        <dbReference type="Rhea" id="RHEA-COMP:10700"/>
        <dbReference type="ChEBI" id="CHEBI:15378"/>
        <dbReference type="ChEBI" id="CHEBI:29950"/>
        <dbReference type="ChEBI" id="CHEBI:50058"/>
        <dbReference type="ChEBI" id="CHEBI:57783"/>
        <dbReference type="ChEBI" id="CHEBI:58349"/>
        <dbReference type="EC" id="1.8.1.9"/>
    </reaction>
</comment>
<organism evidence="11 12">
    <name type="scientific">Holospora curviuscula</name>
    <dbReference type="NCBI Taxonomy" id="1082868"/>
    <lineage>
        <taxon>Bacteria</taxon>
        <taxon>Pseudomonadati</taxon>
        <taxon>Pseudomonadota</taxon>
        <taxon>Alphaproteobacteria</taxon>
        <taxon>Holosporales</taxon>
        <taxon>Holosporaceae</taxon>
        <taxon>Holospora</taxon>
    </lineage>
</organism>
<evidence type="ECO:0000313" key="12">
    <source>
        <dbReference type="Proteomes" id="UP000239425"/>
    </source>
</evidence>
<dbReference type="EMBL" id="PHHC01000078">
    <property type="protein sequence ID" value="PPE04221.1"/>
    <property type="molecule type" value="Genomic_DNA"/>
</dbReference>
<evidence type="ECO:0000256" key="8">
    <source>
        <dbReference type="RuleBase" id="RU003880"/>
    </source>
</evidence>
<dbReference type="InterPro" id="IPR023753">
    <property type="entry name" value="FAD/NAD-binding_dom"/>
</dbReference>
<keyword evidence="6" id="KW-1015">Disulfide bond</keyword>
<name>A0A2S5RA63_9PROT</name>
<dbReference type="PANTHER" id="PTHR48105">
    <property type="entry name" value="THIOREDOXIN REDUCTASE 1-RELATED-RELATED"/>
    <property type="match status" value="1"/>
</dbReference>
<dbReference type="RefSeq" id="WP_104206517.1">
    <property type="nucleotide sequence ID" value="NZ_PHHC01000078.1"/>
</dbReference>
<keyword evidence="3 8" id="KW-0285">Flavoprotein</keyword>
<dbReference type="NCBIfam" id="TIGR01292">
    <property type="entry name" value="TRX_reduct"/>
    <property type="match status" value="1"/>
</dbReference>
<evidence type="ECO:0000256" key="1">
    <source>
        <dbReference type="ARBA" id="ARBA00009333"/>
    </source>
</evidence>
<accession>A0A2S5RA63</accession>
<evidence type="ECO:0000256" key="6">
    <source>
        <dbReference type="ARBA" id="ARBA00023157"/>
    </source>
</evidence>
<protein>
    <recommendedName>
        <fullName evidence="2 8">Thioredoxin reductase</fullName>
        <ecNumber evidence="8">1.8.1.9</ecNumber>
    </recommendedName>
</protein>
<sequence length="309" mass="33723">MRHIGIIGSGPAGLTAAIYAARGGVKATVWAGPEPGGQLMLTTEVENYPGFKKAVLGPALMEEMTEQAKACGAEIITEEIMNFEKKEKKIILQGTHQYYECDALIISTGAKTQWLGLESEAYFRGYGVSSCAVCDGRFFKDRSVAVVGGGNTAVEEALYLSNQCSQVILVHRRHQLRAEKVLQKRLFTTPNVRIMWNHVLEEVLGVRSSHKYVTGIKLRDLESNVLQQVDVDGVFIAIGHKPETHWMHGKLKLDPQGYILCSKGSTHTSCLGVFAAGDVMDAVYRQAVTAAGFGCMAALDAMNFLENLP</sequence>
<comment type="similarity">
    <text evidence="1 8">Belongs to the class-II pyridine nucleotide-disulfide oxidoreductase family.</text>
</comment>
<dbReference type="PRINTS" id="PR00469">
    <property type="entry name" value="PNDRDTASEII"/>
</dbReference>
<evidence type="ECO:0000259" key="10">
    <source>
        <dbReference type="Pfam" id="PF07992"/>
    </source>
</evidence>
<dbReference type="Gene3D" id="3.50.50.60">
    <property type="entry name" value="FAD/NAD(P)-binding domain"/>
    <property type="match status" value="2"/>
</dbReference>
<comment type="cofactor">
    <cofactor evidence="9">
        <name>FAD</name>
        <dbReference type="ChEBI" id="CHEBI:57692"/>
    </cofactor>
    <text evidence="9">Binds 1 FAD per subunit.</text>
</comment>
<dbReference type="Proteomes" id="UP000239425">
    <property type="component" value="Unassembled WGS sequence"/>
</dbReference>
<keyword evidence="5 8" id="KW-0560">Oxidoreductase</keyword>
<feature type="domain" description="FAD/NAD(P)-binding" evidence="10">
    <location>
        <begin position="4"/>
        <end position="291"/>
    </location>
</feature>
<evidence type="ECO:0000256" key="9">
    <source>
        <dbReference type="RuleBase" id="RU003881"/>
    </source>
</evidence>
<evidence type="ECO:0000313" key="11">
    <source>
        <dbReference type="EMBL" id="PPE04221.1"/>
    </source>
</evidence>
<keyword evidence="9" id="KW-0521">NADP</keyword>
<dbReference type="PROSITE" id="PS00573">
    <property type="entry name" value="PYRIDINE_REDOX_2"/>
    <property type="match status" value="1"/>
</dbReference>
<dbReference type="EC" id="1.8.1.9" evidence="8"/>
<dbReference type="InterPro" id="IPR008255">
    <property type="entry name" value="Pyr_nucl-diS_OxRdtase_2_AS"/>
</dbReference>
<dbReference type="SUPFAM" id="SSF51905">
    <property type="entry name" value="FAD/NAD(P)-binding domain"/>
    <property type="match status" value="1"/>
</dbReference>